<evidence type="ECO:0000313" key="2">
    <source>
        <dbReference type="Proteomes" id="UP001143981"/>
    </source>
</evidence>
<dbReference type="Proteomes" id="UP001143981">
    <property type="component" value="Unassembled WGS sequence"/>
</dbReference>
<protein>
    <submittedName>
        <fullName evidence="1">Uncharacterized protein</fullName>
    </submittedName>
</protein>
<accession>A0A9W8CYW4</accession>
<gene>
    <name evidence="1" type="ORF">LPJ61_002201</name>
</gene>
<comment type="caution">
    <text evidence="1">The sequence shown here is derived from an EMBL/GenBank/DDBJ whole genome shotgun (WGS) entry which is preliminary data.</text>
</comment>
<dbReference type="AlphaFoldDB" id="A0A9W8CYW4"/>
<evidence type="ECO:0000313" key="1">
    <source>
        <dbReference type="EMBL" id="KAJ1732124.1"/>
    </source>
</evidence>
<name>A0A9W8CYW4_9FUNG</name>
<proteinExistence type="predicted"/>
<reference evidence="1" key="1">
    <citation type="submission" date="2022-07" db="EMBL/GenBank/DDBJ databases">
        <title>Phylogenomic reconstructions and comparative analyses of Kickxellomycotina fungi.</title>
        <authorList>
            <person name="Reynolds N.K."/>
            <person name="Stajich J.E."/>
            <person name="Barry K."/>
            <person name="Grigoriev I.V."/>
            <person name="Crous P."/>
            <person name="Smith M.E."/>
        </authorList>
    </citation>
    <scope>NUCLEOTIDE SEQUENCE</scope>
    <source>
        <strain evidence="1">BCRC 34381</strain>
    </source>
</reference>
<organism evidence="1 2">
    <name type="scientific">Coemansia biformis</name>
    <dbReference type="NCBI Taxonomy" id="1286918"/>
    <lineage>
        <taxon>Eukaryota</taxon>
        <taxon>Fungi</taxon>
        <taxon>Fungi incertae sedis</taxon>
        <taxon>Zoopagomycota</taxon>
        <taxon>Kickxellomycotina</taxon>
        <taxon>Kickxellomycetes</taxon>
        <taxon>Kickxellales</taxon>
        <taxon>Kickxellaceae</taxon>
        <taxon>Coemansia</taxon>
    </lineage>
</organism>
<dbReference type="EMBL" id="JANBOI010000256">
    <property type="protein sequence ID" value="KAJ1732124.1"/>
    <property type="molecule type" value="Genomic_DNA"/>
</dbReference>
<keyword evidence="2" id="KW-1185">Reference proteome</keyword>
<feature type="non-terminal residue" evidence="1">
    <location>
        <position position="390"/>
    </location>
</feature>
<sequence length="390" mass="42722">MVADTAALVTALMVLETCSPHFEGTELLNLVATWCVKATAAIRNYAPGVEPSLLAEAVLKLLTGHAKVVASTLSPAMPEDIFVAMRDQFPTAEHEHRVLRAIDTGAMWAGIEVTHRPAHLRRIFDMLPTAMDLYANTFTQVLFGLNTSIFGMMAVNPAQVMAATFGKVCNEFALCFQIVMLVTLAAAQHLGLCITQHSHPQLKPLWPDATPHIMYSCANVELHVENSPRAWANAIVVDWRCHWEVLLGCNMLAVLGVSPASPAMLCRSNGMTMVPDHASKHIDSPWCCTTEALYEDFPNTAPGHDLVTDVMVELSAAAARIPEPIHTHPMHTQLALLTGFFAKEHNDKFVRLDALYPEVTPDSISERMHHQCTSEASAQVLAAELWTACM</sequence>